<keyword evidence="3" id="KW-0732">Signal</keyword>
<dbReference type="InterPro" id="IPR016187">
    <property type="entry name" value="CTDL_fold"/>
</dbReference>
<dbReference type="PROSITE" id="PS50041">
    <property type="entry name" value="C_TYPE_LECTIN_2"/>
    <property type="match status" value="2"/>
</dbReference>
<dbReference type="PROSITE" id="PS51257">
    <property type="entry name" value="PROKAR_LIPOPROTEIN"/>
    <property type="match status" value="1"/>
</dbReference>
<feature type="region of interest" description="Disordered" evidence="2">
    <location>
        <begin position="188"/>
        <end position="355"/>
    </location>
</feature>
<dbReference type="InterPro" id="IPR018378">
    <property type="entry name" value="C-type_lectin_CS"/>
</dbReference>
<name>A0AA39LM30_9BILA</name>
<reference evidence="5" key="1">
    <citation type="submission" date="2023-06" db="EMBL/GenBank/DDBJ databases">
        <title>Genomic analysis of the entomopathogenic nematode Steinernema hermaphroditum.</title>
        <authorList>
            <person name="Schwarz E.M."/>
            <person name="Heppert J.K."/>
            <person name="Baniya A."/>
            <person name="Schwartz H.T."/>
            <person name="Tan C.-H."/>
            <person name="Antoshechkin I."/>
            <person name="Sternberg P.W."/>
            <person name="Goodrich-Blair H."/>
            <person name="Dillman A.R."/>
        </authorList>
    </citation>
    <scope>NUCLEOTIDE SEQUENCE</scope>
    <source>
        <strain evidence="5">PS9179</strain>
        <tissue evidence="5">Whole animal</tissue>
    </source>
</reference>
<evidence type="ECO:0000256" key="3">
    <source>
        <dbReference type="SAM" id="SignalP"/>
    </source>
</evidence>
<dbReference type="InterPro" id="IPR050111">
    <property type="entry name" value="C-type_lectin/snaclec_domain"/>
</dbReference>
<dbReference type="AlphaFoldDB" id="A0AA39LM30"/>
<accession>A0AA39LM30</accession>
<feature type="signal peptide" evidence="3">
    <location>
        <begin position="1"/>
        <end position="16"/>
    </location>
</feature>
<dbReference type="EMBL" id="JAUCMV010000004">
    <property type="protein sequence ID" value="KAK0402064.1"/>
    <property type="molecule type" value="Genomic_DNA"/>
</dbReference>
<organism evidence="5 6">
    <name type="scientific">Steinernema hermaphroditum</name>
    <dbReference type="NCBI Taxonomy" id="289476"/>
    <lineage>
        <taxon>Eukaryota</taxon>
        <taxon>Metazoa</taxon>
        <taxon>Ecdysozoa</taxon>
        <taxon>Nematoda</taxon>
        <taxon>Chromadorea</taxon>
        <taxon>Rhabditida</taxon>
        <taxon>Tylenchina</taxon>
        <taxon>Panagrolaimomorpha</taxon>
        <taxon>Strongyloidoidea</taxon>
        <taxon>Steinernematidae</taxon>
        <taxon>Steinernema</taxon>
    </lineage>
</organism>
<evidence type="ECO:0000313" key="5">
    <source>
        <dbReference type="EMBL" id="KAK0402064.1"/>
    </source>
</evidence>
<proteinExistence type="predicted"/>
<feature type="domain" description="C-type lectin" evidence="4">
    <location>
        <begin position="26"/>
        <end position="159"/>
    </location>
</feature>
<evidence type="ECO:0000313" key="6">
    <source>
        <dbReference type="Proteomes" id="UP001175271"/>
    </source>
</evidence>
<evidence type="ECO:0000256" key="1">
    <source>
        <dbReference type="ARBA" id="ARBA00023157"/>
    </source>
</evidence>
<dbReference type="PROSITE" id="PS00615">
    <property type="entry name" value="C_TYPE_LECTIN_1"/>
    <property type="match status" value="2"/>
</dbReference>
<feature type="compositionally biased region" description="Low complexity" evidence="2">
    <location>
        <begin position="188"/>
        <end position="336"/>
    </location>
</feature>
<dbReference type="SMART" id="SM00034">
    <property type="entry name" value="CLECT"/>
    <property type="match status" value="2"/>
</dbReference>
<gene>
    <name evidence="5" type="ORF">QR680_016124</name>
</gene>
<dbReference type="Pfam" id="PF00059">
    <property type="entry name" value="Lectin_C"/>
    <property type="match status" value="2"/>
</dbReference>
<dbReference type="CDD" id="cd00037">
    <property type="entry name" value="CLECT"/>
    <property type="match status" value="2"/>
</dbReference>
<dbReference type="Gene3D" id="3.10.100.10">
    <property type="entry name" value="Mannose-Binding Protein A, subunit A"/>
    <property type="match status" value="2"/>
</dbReference>
<dbReference type="InterPro" id="IPR001304">
    <property type="entry name" value="C-type_lectin-like"/>
</dbReference>
<feature type="domain" description="C-type lectin" evidence="4">
    <location>
        <begin position="368"/>
        <end position="484"/>
    </location>
</feature>
<feature type="compositionally biased region" description="Polar residues" evidence="2">
    <location>
        <begin position="337"/>
        <end position="355"/>
    </location>
</feature>
<feature type="chain" id="PRO_5041231319" description="C-type lectin domain-containing protein" evidence="3">
    <location>
        <begin position="17"/>
        <end position="487"/>
    </location>
</feature>
<evidence type="ECO:0000259" key="4">
    <source>
        <dbReference type="PROSITE" id="PS50041"/>
    </source>
</evidence>
<sequence>MKCFLVLSALFAFTLGCPEWWSYLPKTKSCYKFFNVGKNFDEAKAACAAEGAELPSILSIEENNFIQAISWQGRNLRWGQMPWIGGYTDSPGTDYHRFQWRWNDGKPWQYKNWCPGVPNDWWERCVQMVVDTCTQYGSQFRLGCWNNLGCDMKVPFVCRKKDVPVLPPKPTTRSTPKPTTTTWRLTTMTTTTPKPTTTTTTPKPTTTTTMKPTTTTTTTRKPTTTTTTPKPTTTTTLRPTTTTTTLKPTTTTTTQRPTTTTTTQRPTTTTTTTTTTAKPTTTSTTTTTTPKSTTATTTLNPTPNTTTVEPITSTTTPATTTTTLPSTATTSTPTTTISAAQNTTSRKPVTKSTTTGPSICEGWNRRCFHDHAYVINQNTLPWRKAEEYCVNLGGHLSSIHSLEESAFIAKFGKDSFVRTDLWIGGYRVGRSTYTWVDESAWGYTLWNGAQPNVDTGNDCLQIFDANLLKWNNYDCTRQFASICKIRI</sequence>
<dbReference type="InterPro" id="IPR016186">
    <property type="entry name" value="C-type_lectin-like/link_sf"/>
</dbReference>
<protein>
    <recommendedName>
        <fullName evidence="4">C-type lectin domain-containing protein</fullName>
    </recommendedName>
</protein>
<dbReference type="PANTHER" id="PTHR22803">
    <property type="entry name" value="MANNOSE, PHOSPHOLIPASE, LECTIN RECEPTOR RELATED"/>
    <property type="match status" value="1"/>
</dbReference>
<keyword evidence="6" id="KW-1185">Reference proteome</keyword>
<comment type="caution">
    <text evidence="5">The sequence shown here is derived from an EMBL/GenBank/DDBJ whole genome shotgun (WGS) entry which is preliminary data.</text>
</comment>
<dbReference type="Proteomes" id="UP001175271">
    <property type="component" value="Unassembled WGS sequence"/>
</dbReference>
<keyword evidence="1" id="KW-1015">Disulfide bond</keyword>
<evidence type="ECO:0000256" key="2">
    <source>
        <dbReference type="SAM" id="MobiDB-lite"/>
    </source>
</evidence>
<dbReference type="SUPFAM" id="SSF56436">
    <property type="entry name" value="C-type lectin-like"/>
    <property type="match status" value="2"/>
</dbReference>